<dbReference type="AlphaFoldDB" id="F4Y306"/>
<dbReference type="eggNOG" id="COG3385">
    <property type="taxonomic scope" value="Bacteria"/>
</dbReference>
<gene>
    <name evidence="1" type="ORF">LYNGBM3L_70240</name>
</gene>
<proteinExistence type="predicted"/>
<name>F4Y306_9CYAN</name>
<keyword evidence="2" id="KW-1185">Reference proteome</keyword>
<sequence length="157" mass="18245">MDLDLAIRAYQKVRPVANLIRLRKAHLKRFDIEEMFRDFKAGGYNLEGSKLKHQQLNKLLIVVAIAYTSALVHGQNIKSLGIQKYVARPETSSTSQRRHSSFYIGQHLHHWLRLQQLCQQTLSELLQINRRWILHYNQGKRAIELALSSFQSPLSPC</sequence>
<evidence type="ECO:0008006" key="3">
    <source>
        <dbReference type="Google" id="ProtNLM"/>
    </source>
</evidence>
<dbReference type="HOGENOM" id="CLU_060706_2_0_3"/>
<evidence type="ECO:0000313" key="2">
    <source>
        <dbReference type="Proteomes" id="UP000003959"/>
    </source>
</evidence>
<accession>F4Y306</accession>
<evidence type="ECO:0000313" key="1">
    <source>
        <dbReference type="EMBL" id="EGJ29000.1"/>
    </source>
</evidence>
<dbReference type="SUPFAM" id="SSF53098">
    <property type="entry name" value="Ribonuclease H-like"/>
    <property type="match status" value="1"/>
</dbReference>
<dbReference type="Proteomes" id="UP000003959">
    <property type="component" value="Unassembled WGS sequence"/>
</dbReference>
<reference evidence="2" key="1">
    <citation type="journal article" date="2011" name="Proc. Natl. Acad. Sci. U.S.A.">
        <title>Genomic insights into the physiology and ecology of the marine filamentous cyanobacterium Lyngbya majuscula.</title>
        <authorList>
            <person name="Jones A.C."/>
            <person name="Monroe E.A."/>
            <person name="Podell S."/>
            <person name="Hess W.R."/>
            <person name="Klages S."/>
            <person name="Esquenazi E."/>
            <person name="Niessen S."/>
            <person name="Hoover H."/>
            <person name="Rothmann M."/>
            <person name="Lasken R.S."/>
            <person name="Yates J.R.III."/>
            <person name="Reinhardt R."/>
            <person name="Kube M."/>
            <person name="Burkart M.D."/>
            <person name="Allen E.E."/>
            <person name="Dorrestein P.C."/>
            <person name="Gerwick W.H."/>
            <person name="Gerwick L."/>
        </authorList>
    </citation>
    <scope>NUCLEOTIDE SEQUENCE [LARGE SCALE GENOMIC DNA]</scope>
    <source>
        <strain evidence="2">3L</strain>
    </source>
</reference>
<dbReference type="InterPro" id="IPR012337">
    <property type="entry name" value="RNaseH-like_sf"/>
</dbReference>
<organism evidence="1 2">
    <name type="scientific">Moorena producens 3L</name>
    <dbReference type="NCBI Taxonomy" id="489825"/>
    <lineage>
        <taxon>Bacteria</taxon>
        <taxon>Bacillati</taxon>
        <taxon>Cyanobacteriota</taxon>
        <taxon>Cyanophyceae</taxon>
        <taxon>Coleofasciculales</taxon>
        <taxon>Coleofasciculaceae</taxon>
        <taxon>Moorena</taxon>
    </lineage>
</organism>
<dbReference type="EMBL" id="GL890971">
    <property type="protein sequence ID" value="EGJ29000.1"/>
    <property type="molecule type" value="Genomic_DNA"/>
</dbReference>
<protein>
    <recommendedName>
        <fullName evidence="3">Transposase</fullName>
    </recommendedName>
</protein>